<reference evidence="2" key="1">
    <citation type="submission" date="2016-10" db="EMBL/GenBank/DDBJ databases">
        <title>CRISPR-Cas defence system in Roseofilum reptotaenium: evidence of a bacteriophage-cyanobacterium arms race in the coral black band disease.</title>
        <authorList>
            <person name="Buerger P."/>
            <person name="Wood-Charlson E.M."/>
            <person name="Weynberg K.D."/>
            <person name="Willis B."/>
            <person name="Van Oppen M.J."/>
        </authorList>
    </citation>
    <scope>NUCLEOTIDE SEQUENCE [LARGE SCALE GENOMIC DNA]</scope>
    <source>
        <strain evidence="2">AO1-A</strain>
    </source>
</reference>
<dbReference type="Gene3D" id="3.90.1570.10">
    <property type="entry name" value="tt1808, chain A"/>
    <property type="match status" value="1"/>
</dbReference>
<accession>A0A1L9QTU8</accession>
<evidence type="ECO:0000313" key="2">
    <source>
        <dbReference type="EMBL" id="OJJ26125.1"/>
    </source>
</evidence>
<comment type="caution">
    <text evidence="2">The sequence shown here is derived from an EMBL/GenBank/DDBJ whole genome shotgun (WGS) entry which is preliminary data.</text>
</comment>
<sequence length="200" mass="22851">MSSFAISPSILPTAEQRLVLSGVSWRQYELLLATLGNDFPNLRLSYLEGVLEIMATSREHEELKTMIGMLLEAYFQEARIRFHAIGSATFRREMAQRGLEPDECYCLDHKKEFPDLAIEVVVTSGMVDKLQIYQGLGVQEVWQWKEGKFSLYRLRSTGYEAIAKSELLPNLDVSLLASHVKPSEQFDAVMDFRDRLRPSS</sequence>
<keyword evidence="3" id="KW-1185">Reference proteome</keyword>
<dbReference type="STRING" id="1925591.BI308_08040"/>
<evidence type="ECO:0000313" key="3">
    <source>
        <dbReference type="Proteomes" id="UP000183940"/>
    </source>
</evidence>
<dbReference type="CDD" id="cd06260">
    <property type="entry name" value="DUF820-like"/>
    <property type="match status" value="1"/>
</dbReference>
<protein>
    <recommendedName>
        <fullName evidence="1">Putative restriction endonuclease domain-containing protein</fullName>
    </recommendedName>
</protein>
<dbReference type="PANTHER" id="PTHR47152:SF4">
    <property type="entry name" value="SLR0445 PROTEIN"/>
    <property type="match status" value="1"/>
</dbReference>
<name>A0A1L9QTU8_9CYAN</name>
<dbReference type="AlphaFoldDB" id="A0A1L9QTU8"/>
<proteinExistence type="predicted"/>
<dbReference type="Proteomes" id="UP000183940">
    <property type="component" value="Unassembled WGS sequence"/>
</dbReference>
<dbReference type="InterPro" id="IPR011335">
    <property type="entry name" value="Restrct_endonuc-II-like"/>
</dbReference>
<feature type="domain" description="Putative restriction endonuclease" evidence="1">
    <location>
        <begin position="27"/>
        <end position="169"/>
    </location>
</feature>
<organism evidence="2 3">
    <name type="scientific">Roseofilum reptotaenium AO1-A</name>
    <dbReference type="NCBI Taxonomy" id="1925591"/>
    <lineage>
        <taxon>Bacteria</taxon>
        <taxon>Bacillati</taxon>
        <taxon>Cyanobacteriota</taxon>
        <taxon>Cyanophyceae</taxon>
        <taxon>Desertifilales</taxon>
        <taxon>Desertifilaceae</taxon>
        <taxon>Roseofilum</taxon>
    </lineage>
</organism>
<dbReference type="InterPro" id="IPR008538">
    <property type="entry name" value="Uma2"/>
</dbReference>
<dbReference type="PANTHER" id="PTHR47152">
    <property type="entry name" value="SLR2084 PROTEIN-RELATED"/>
    <property type="match status" value="1"/>
</dbReference>
<dbReference type="SUPFAM" id="SSF52980">
    <property type="entry name" value="Restriction endonuclease-like"/>
    <property type="match status" value="1"/>
</dbReference>
<dbReference type="InterPro" id="IPR012296">
    <property type="entry name" value="Nuclease_put_TT1808"/>
</dbReference>
<dbReference type="Pfam" id="PF05685">
    <property type="entry name" value="Uma2"/>
    <property type="match status" value="1"/>
</dbReference>
<gene>
    <name evidence="2" type="ORF">BI308_08040</name>
</gene>
<evidence type="ECO:0000259" key="1">
    <source>
        <dbReference type="Pfam" id="PF05685"/>
    </source>
</evidence>
<dbReference type="EMBL" id="MLAW01000010">
    <property type="protein sequence ID" value="OJJ26125.1"/>
    <property type="molecule type" value="Genomic_DNA"/>
</dbReference>